<evidence type="ECO:0000313" key="1">
    <source>
        <dbReference type="EMBL" id="WTW69320.1"/>
    </source>
</evidence>
<organism evidence="1">
    <name type="scientific">Streptomyces sp. NBC_00008</name>
    <dbReference type="NCBI Taxonomy" id="2903610"/>
    <lineage>
        <taxon>Bacteria</taxon>
        <taxon>Bacillati</taxon>
        <taxon>Actinomycetota</taxon>
        <taxon>Actinomycetes</taxon>
        <taxon>Kitasatosporales</taxon>
        <taxon>Streptomycetaceae</taxon>
        <taxon>Streptomyces</taxon>
    </lineage>
</organism>
<protein>
    <submittedName>
        <fullName evidence="1">Uncharacterized protein</fullName>
    </submittedName>
</protein>
<dbReference type="EMBL" id="CP108313">
    <property type="protein sequence ID" value="WTW69320.1"/>
    <property type="molecule type" value="Genomic_DNA"/>
</dbReference>
<dbReference type="AlphaFoldDB" id="A0AAU2VP64"/>
<gene>
    <name evidence="1" type="ORF">OG398_14090</name>
</gene>
<name>A0AAU2VP64_9ACTN</name>
<reference evidence="1" key="1">
    <citation type="submission" date="2022-10" db="EMBL/GenBank/DDBJ databases">
        <title>The complete genomes of actinobacterial strains from the NBC collection.</title>
        <authorList>
            <person name="Joergensen T.S."/>
            <person name="Alvarez Arevalo M."/>
            <person name="Sterndorff E.B."/>
            <person name="Faurdal D."/>
            <person name="Vuksanovic O."/>
            <person name="Mourched A.-S."/>
            <person name="Charusanti P."/>
            <person name="Shaw S."/>
            <person name="Blin K."/>
            <person name="Weber T."/>
        </authorList>
    </citation>
    <scope>NUCLEOTIDE SEQUENCE</scope>
    <source>
        <strain evidence="1">NBC_00008</strain>
    </source>
</reference>
<sequence>MGDRVRPDPESYAQFFAALDAAIERRVSEREAEAAGLEVLAAAVEAAAAILKAERERTA</sequence>
<accession>A0AAU2VP64</accession>
<proteinExistence type="predicted"/>